<dbReference type="AlphaFoldDB" id="A0A6J4NU23"/>
<reference evidence="2" key="1">
    <citation type="submission" date="2020-02" db="EMBL/GenBank/DDBJ databases">
        <authorList>
            <person name="Meier V. D."/>
        </authorList>
    </citation>
    <scope>NUCLEOTIDE SEQUENCE</scope>
    <source>
        <strain evidence="2">AVDCRST_MAG32</strain>
    </source>
</reference>
<proteinExistence type="predicted"/>
<sequence>EADEDRCPGRPGEEGDRRRSQAAEPGEDQAGHGEGQGEEAHRAL</sequence>
<protein>
    <submittedName>
        <fullName evidence="2">Uncharacterized protein</fullName>
    </submittedName>
</protein>
<feature type="region of interest" description="Disordered" evidence="1">
    <location>
        <begin position="1"/>
        <end position="44"/>
    </location>
</feature>
<feature type="non-terminal residue" evidence="2">
    <location>
        <position position="1"/>
    </location>
</feature>
<accession>A0A6J4NU23</accession>
<evidence type="ECO:0000313" key="2">
    <source>
        <dbReference type="EMBL" id="CAA9393715.1"/>
    </source>
</evidence>
<feature type="non-terminal residue" evidence="2">
    <location>
        <position position="44"/>
    </location>
</feature>
<name>A0A6J4NU23_9ACTN</name>
<dbReference type="EMBL" id="CADCUM010000097">
    <property type="protein sequence ID" value="CAA9393715.1"/>
    <property type="molecule type" value="Genomic_DNA"/>
</dbReference>
<evidence type="ECO:0000256" key="1">
    <source>
        <dbReference type="SAM" id="MobiDB-lite"/>
    </source>
</evidence>
<organism evidence="2">
    <name type="scientific">uncultured Nocardioides sp</name>
    <dbReference type="NCBI Taxonomy" id="198441"/>
    <lineage>
        <taxon>Bacteria</taxon>
        <taxon>Bacillati</taxon>
        <taxon>Actinomycetota</taxon>
        <taxon>Actinomycetes</taxon>
        <taxon>Propionibacteriales</taxon>
        <taxon>Nocardioidaceae</taxon>
        <taxon>Nocardioides</taxon>
        <taxon>environmental samples</taxon>
    </lineage>
</organism>
<gene>
    <name evidence="2" type="ORF">AVDCRST_MAG32-2509</name>
</gene>
<feature type="compositionally biased region" description="Basic and acidic residues" evidence="1">
    <location>
        <begin position="1"/>
        <end position="21"/>
    </location>
</feature>